<organism evidence="2 3">
    <name type="scientific">Flagellimonas maritima</name>
    <dbReference type="NCBI Taxonomy" id="1383885"/>
    <lineage>
        <taxon>Bacteria</taxon>
        <taxon>Pseudomonadati</taxon>
        <taxon>Bacteroidota</taxon>
        <taxon>Flavobacteriia</taxon>
        <taxon>Flavobacteriales</taxon>
        <taxon>Flavobacteriaceae</taxon>
        <taxon>Flagellimonas</taxon>
    </lineage>
</organism>
<name>A0A2Z4LV02_9FLAO</name>
<evidence type="ECO:0000313" key="2">
    <source>
        <dbReference type="EMBL" id="AWX45127.1"/>
    </source>
</evidence>
<feature type="transmembrane region" description="Helical" evidence="1">
    <location>
        <begin position="12"/>
        <end position="28"/>
    </location>
</feature>
<keyword evidence="1" id="KW-0472">Membrane</keyword>
<protein>
    <submittedName>
        <fullName evidence="2">Uncharacterized protein</fullName>
    </submittedName>
</protein>
<dbReference type="Proteomes" id="UP000248536">
    <property type="component" value="Chromosome"/>
</dbReference>
<evidence type="ECO:0000256" key="1">
    <source>
        <dbReference type="SAM" id="Phobius"/>
    </source>
</evidence>
<dbReference type="KEGG" id="spon:HME9304_02137"/>
<proteinExistence type="predicted"/>
<accession>A0A2Z4LV02</accession>
<dbReference type="AlphaFoldDB" id="A0A2Z4LV02"/>
<keyword evidence="1" id="KW-1133">Transmembrane helix</keyword>
<sequence>MKPIFNIKRISFHILFMAYVGMAAYFIGCRDKEQNETESNEENKEQVVFEIHTSADTVTVNKYLRCYAYLKKSHFKNSGIIVYIANDDEYSLKQNLSNEYDVAMDIFPNLSHDTINQKWIGQYDFDKTAVFGRKFKSVGKDTIRGYILEYQNKELPMDSVFKSEEVKKYYFEKEIYVDSSQN</sequence>
<dbReference type="EMBL" id="CP030104">
    <property type="protein sequence ID" value="AWX45127.1"/>
    <property type="molecule type" value="Genomic_DNA"/>
</dbReference>
<dbReference type="OrthoDB" id="1357696at2"/>
<evidence type="ECO:0000313" key="3">
    <source>
        <dbReference type="Proteomes" id="UP000248536"/>
    </source>
</evidence>
<keyword evidence="3" id="KW-1185">Reference proteome</keyword>
<gene>
    <name evidence="2" type="ORF">HME9304_02137</name>
</gene>
<reference evidence="2 3" key="1">
    <citation type="submission" date="2018-06" db="EMBL/GenBank/DDBJ databases">
        <title>Spongiibacterium sp. HME9304 Genome sequencing and assembly.</title>
        <authorList>
            <person name="Kang H."/>
            <person name="Kim H."/>
            <person name="Joh K."/>
        </authorList>
    </citation>
    <scope>NUCLEOTIDE SEQUENCE [LARGE SCALE GENOMIC DNA]</scope>
    <source>
        <strain evidence="2 3">HME9304</strain>
    </source>
</reference>
<dbReference type="RefSeq" id="WP_112378544.1">
    <property type="nucleotide sequence ID" value="NZ_CP030104.1"/>
</dbReference>
<keyword evidence="1" id="KW-0812">Transmembrane</keyword>